<dbReference type="EMBL" id="CP002049">
    <property type="protein sequence ID" value="ADI14134.1"/>
    <property type="molecule type" value="Genomic_DNA"/>
</dbReference>
<proteinExistence type="predicted"/>
<reference evidence="2 3" key="2">
    <citation type="journal article" date="2011" name="Stand. Genomic Sci.">
        <title>Complete genome sequence of Truepera radiovictrix type strain (RQ-24).</title>
        <authorList>
            <person name="Ivanova N."/>
            <person name="Rohde C."/>
            <person name="Munk C."/>
            <person name="Nolan M."/>
            <person name="Lucas S."/>
            <person name="Del Rio T.G."/>
            <person name="Tice H."/>
            <person name="Deshpande S."/>
            <person name="Cheng J.F."/>
            <person name="Tapia R."/>
            <person name="Han C."/>
            <person name="Goodwin L."/>
            <person name="Pitluck S."/>
            <person name="Liolios K."/>
            <person name="Mavromatis K."/>
            <person name="Mikhailova N."/>
            <person name="Pati A."/>
            <person name="Chen A."/>
            <person name="Palaniappan K."/>
            <person name="Land M."/>
            <person name="Hauser L."/>
            <person name="Chang Y.J."/>
            <person name="Jeffries C.D."/>
            <person name="Brambilla E."/>
            <person name="Rohde M."/>
            <person name="Goker M."/>
            <person name="Tindall B.J."/>
            <person name="Woyke T."/>
            <person name="Bristow J."/>
            <person name="Eisen J.A."/>
            <person name="Markowitz V."/>
            <person name="Hugenholtz P."/>
            <person name="Kyrpides N.C."/>
            <person name="Klenk H.P."/>
            <person name="Lapidus A."/>
        </authorList>
    </citation>
    <scope>NUCLEOTIDE SEQUENCE [LARGE SCALE GENOMIC DNA]</scope>
    <source>
        <strain evidence="3">DSM 17093 / CIP 108686 / LMG 22925 / RQ-24</strain>
    </source>
</reference>
<evidence type="ECO:0000313" key="3">
    <source>
        <dbReference type="Proteomes" id="UP000000379"/>
    </source>
</evidence>
<evidence type="ECO:0000256" key="1">
    <source>
        <dbReference type="SAM" id="SignalP"/>
    </source>
</evidence>
<gene>
    <name evidence="2" type="ordered locus">Trad_1006</name>
</gene>
<keyword evidence="3" id="KW-1185">Reference proteome</keyword>
<dbReference type="RefSeq" id="WP_013177505.1">
    <property type="nucleotide sequence ID" value="NC_014221.1"/>
</dbReference>
<dbReference type="OrthoDB" id="31834at2"/>
<dbReference type="HOGENOM" id="CLU_114139_0_0_0"/>
<evidence type="ECO:0000313" key="2">
    <source>
        <dbReference type="EMBL" id="ADI14134.1"/>
    </source>
</evidence>
<name>D7CVA6_TRURR</name>
<feature type="chain" id="PRO_5003094314" description="Organic solvent tolerance-like N-terminal domain-containing protein" evidence="1">
    <location>
        <begin position="27"/>
        <end position="239"/>
    </location>
</feature>
<dbReference type="Proteomes" id="UP000000379">
    <property type="component" value="Chromosome"/>
</dbReference>
<accession>D7CVA6</accession>
<keyword evidence="1" id="KW-0732">Signal</keyword>
<dbReference type="STRING" id="649638.Trad_1006"/>
<reference evidence="3" key="1">
    <citation type="submission" date="2010-05" db="EMBL/GenBank/DDBJ databases">
        <title>The complete genome of Truepera radiovictris DSM 17093.</title>
        <authorList>
            <consortium name="US DOE Joint Genome Institute (JGI-PGF)"/>
            <person name="Lucas S."/>
            <person name="Copeland A."/>
            <person name="Lapidus A."/>
            <person name="Glavina del Rio T."/>
            <person name="Dalin E."/>
            <person name="Tice H."/>
            <person name="Bruce D."/>
            <person name="Goodwin L."/>
            <person name="Pitluck S."/>
            <person name="Kyrpides N."/>
            <person name="Mavromatis K."/>
            <person name="Ovchinnikova G."/>
            <person name="Munk A.C."/>
            <person name="Detter J.C."/>
            <person name="Han C."/>
            <person name="Tapia R."/>
            <person name="Land M."/>
            <person name="Hauser L."/>
            <person name="Markowitz V."/>
            <person name="Cheng J.-F."/>
            <person name="Hugenholtz P."/>
            <person name="Woyke T."/>
            <person name="Wu D."/>
            <person name="Tindall B."/>
            <person name="Pomrenke H.G."/>
            <person name="Brambilla E."/>
            <person name="Klenk H.-P."/>
            <person name="Eisen J.A."/>
        </authorList>
    </citation>
    <scope>NUCLEOTIDE SEQUENCE [LARGE SCALE GENOMIC DNA]</scope>
    <source>
        <strain evidence="3">DSM 17093 / CIP 108686 / LMG 22925 / RQ-24</strain>
    </source>
</reference>
<feature type="signal peptide" evidence="1">
    <location>
        <begin position="1"/>
        <end position="26"/>
    </location>
</feature>
<protein>
    <recommendedName>
        <fullName evidence="4">Organic solvent tolerance-like N-terminal domain-containing protein</fullName>
    </recommendedName>
</protein>
<dbReference type="AlphaFoldDB" id="D7CVA6"/>
<dbReference type="eggNOG" id="COG1452">
    <property type="taxonomic scope" value="Bacteria"/>
</dbReference>
<evidence type="ECO:0008006" key="4">
    <source>
        <dbReference type="Google" id="ProtNLM"/>
    </source>
</evidence>
<sequence>MRLRRSLLRGLWLYAALSALSLAAPAEPRAPLGTEADFAALSVRPYGAQDLDLATGITTLPDGGELSLRDLEVTLAGSFVRFLEGDFVEVAGATVTGAFGRLEAPALHFEVASQTLRAEGGVRFESAPEGDAEGTPESASESTVTLAAETATVFLEQDVAVLEGEVTSSAPALSGARAFVDLAAPQALLVGPYTYQEGPVTLRGAAGETLALSWDEAGAVSADTEVPPALLERFAPHGL</sequence>
<dbReference type="KEGG" id="tra:Trad_1006"/>
<organism evidence="2 3">
    <name type="scientific">Truepera radiovictrix (strain DSM 17093 / CIP 108686 / LMG 22925 / RQ-24)</name>
    <dbReference type="NCBI Taxonomy" id="649638"/>
    <lineage>
        <taxon>Bacteria</taxon>
        <taxon>Thermotogati</taxon>
        <taxon>Deinococcota</taxon>
        <taxon>Deinococci</taxon>
        <taxon>Trueperales</taxon>
        <taxon>Trueperaceae</taxon>
        <taxon>Truepera</taxon>
    </lineage>
</organism>